<dbReference type="RefSeq" id="WP_238223761.1">
    <property type="nucleotide sequence ID" value="NZ_BAAADH010000005.1"/>
</dbReference>
<accession>A0ABQ4UB47</accession>
<proteinExistence type="predicted"/>
<dbReference type="SUPFAM" id="SSF47598">
    <property type="entry name" value="Ribbon-helix-helix"/>
    <property type="match status" value="1"/>
</dbReference>
<dbReference type="Proteomes" id="UP001055039">
    <property type="component" value="Unassembled WGS sequence"/>
</dbReference>
<dbReference type="InterPro" id="IPR010985">
    <property type="entry name" value="Ribbon_hlx_hlx"/>
</dbReference>
<gene>
    <name evidence="1" type="ORF">LNAOJCKE_1586</name>
</gene>
<comment type="caution">
    <text evidence="1">The sequence shown here is derived from an EMBL/GenBank/DDBJ whole genome shotgun (WGS) entry which is preliminary data.</text>
</comment>
<sequence length="57" mass="6418">MERHFNLRMPLALFQELARQAAERGMPVGAYIRSQLASNIGNPVNIHRIKKETANAS</sequence>
<name>A0ABQ4UB47_9HYPH</name>
<dbReference type="EMBL" id="BPRC01000004">
    <property type="protein sequence ID" value="GJE64382.1"/>
    <property type="molecule type" value="Genomic_DNA"/>
</dbReference>
<reference evidence="1" key="2">
    <citation type="submission" date="2021-08" db="EMBL/GenBank/DDBJ databases">
        <authorList>
            <person name="Tani A."/>
            <person name="Ola A."/>
            <person name="Ogura Y."/>
            <person name="Katsura K."/>
            <person name="Hayashi T."/>
        </authorList>
    </citation>
    <scope>NUCLEOTIDE SEQUENCE</scope>
    <source>
        <strain evidence="1">NBRC 15686</strain>
    </source>
</reference>
<evidence type="ECO:0000313" key="1">
    <source>
        <dbReference type="EMBL" id="GJE64382.1"/>
    </source>
</evidence>
<evidence type="ECO:0000313" key="2">
    <source>
        <dbReference type="Proteomes" id="UP001055039"/>
    </source>
</evidence>
<organism evidence="1 2">
    <name type="scientific">Methylorubrum aminovorans</name>
    <dbReference type="NCBI Taxonomy" id="269069"/>
    <lineage>
        <taxon>Bacteria</taxon>
        <taxon>Pseudomonadati</taxon>
        <taxon>Pseudomonadota</taxon>
        <taxon>Alphaproteobacteria</taxon>
        <taxon>Hyphomicrobiales</taxon>
        <taxon>Methylobacteriaceae</taxon>
        <taxon>Methylorubrum</taxon>
    </lineage>
</organism>
<reference evidence="1" key="1">
    <citation type="journal article" date="2021" name="Front. Microbiol.">
        <title>Comprehensive Comparative Genomics and Phenotyping of Methylobacterium Species.</title>
        <authorList>
            <person name="Alessa O."/>
            <person name="Ogura Y."/>
            <person name="Fujitani Y."/>
            <person name="Takami H."/>
            <person name="Hayashi T."/>
            <person name="Sahin N."/>
            <person name="Tani A."/>
        </authorList>
    </citation>
    <scope>NUCLEOTIDE SEQUENCE</scope>
    <source>
        <strain evidence="1">NBRC 15686</strain>
    </source>
</reference>
<keyword evidence="2" id="KW-1185">Reference proteome</keyword>
<protein>
    <submittedName>
        <fullName evidence="1">Uncharacterized protein</fullName>
    </submittedName>
</protein>